<dbReference type="Proteomes" id="UP000037405">
    <property type="component" value="Unassembled WGS sequence"/>
</dbReference>
<sequence>MFKQTAGEKLIDMLIEWGVDHIYGMPGDSINSLIEPLRKAQDKIKFIQVRHEEAGALAAAAYAKLTGKLGVCMAIAGPGAIHLLNGLYDAKLDHAPVLAITGQVESDLIGTDSFQEVNLERMFDDVAVYNQRIMSAEQLPAVVNQAIRTAYAKKGVSVLTIPDDIPRFEVGKEARVTAQFTAKQVVLPMKDDLLNANKILEEAAKPVILAGRGAHGHRDTLLSFAEKIGAPVVLTLPGKGVIPDKHPYCIGGLGLIGTKPSYEAMLEADTLIMIGTSFPFTAFLPEHAKTIHLDIDPAQIGKRYPVDVGLAGDAGATLSWLTDHLATKEDRSFLEKSQDRMKHWLAKLDHQEEDGSVPLKPQRVIHALQEVAADDAVLSVDVGNVTVWMARHFHITHQSFVISSWLATLGCGLPGALAGQIAHPDKQVFAVCGDGGFAMTMADFVTAVKYELPIVVIVLNNHKIAMIKFEQEVMGNIEFGTNLQNPDFARYAEACGGDGYRVERPEQLLPAIQQAVQNRKACIIDVLVDPEEAPMPAKIQFSQAAGYTKHMIKELFEEGKIDLPPL</sequence>
<dbReference type="CDD" id="cd02014">
    <property type="entry name" value="TPP_POX"/>
    <property type="match status" value="1"/>
</dbReference>
<dbReference type="PROSITE" id="PS00187">
    <property type="entry name" value="TPP_ENZYMES"/>
    <property type="match status" value="1"/>
</dbReference>
<dbReference type="InterPro" id="IPR047210">
    <property type="entry name" value="TPP_PYR_POXB-like"/>
</dbReference>
<gene>
    <name evidence="7" type="ORF">AF331_16620</name>
</gene>
<keyword evidence="2 3" id="KW-0786">Thiamine pyrophosphate</keyword>
<dbReference type="InterPro" id="IPR012001">
    <property type="entry name" value="Thiamin_PyroP_enz_TPP-bd_dom"/>
</dbReference>
<dbReference type="CDD" id="cd07039">
    <property type="entry name" value="TPP_PYR_POX"/>
    <property type="match status" value="1"/>
</dbReference>
<evidence type="ECO:0000259" key="5">
    <source>
        <dbReference type="Pfam" id="PF02775"/>
    </source>
</evidence>
<dbReference type="EMBL" id="LGUE01000005">
    <property type="protein sequence ID" value="KON83785.1"/>
    <property type="molecule type" value="Genomic_DNA"/>
</dbReference>
<dbReference type="RefSeq" id="WP_053429192.1">
    <property type="nucleotide sequence ID" value="NZ_LGUE01000005.1"/>
</dbReference>
<dbReference type="Gene3D" id="3.40.50.970">
    <property type="match status" value="2"/>
</dbReference>
<dbReference type="PATRIC" id="fig|189381.12.peg.4317"/>
<comment type="similarity">
    <text evidence="1 3">Belongs to the TPP enzyme family.</text>
</comment>
<comment type="caution">
    <text evidence="7">The sequence shown here is derived from an EMBL/GenBank/DDBJ whole genome shotgun (WGS) entry which is preliminary data.</text>
</comment>
<protein>
    <submittedName>
        <fullName evidence="7">Pyruvate oxidase</fullName>
        <ecNumber evidence="7">1.2.3.3</ecNumber>
    </submittedName>
</protein>
<dbReference type="Pfam" id="PF00205">
    <property type="entry name" value="TPP_enzyme_M"/>
    <property type="match status" value="1"/>
</dbReference>
<dbReference type="InterPro" id="IPR012000">
    <property type="entry name" value="Thiamin_PyroP_enz_cen_dom"/>
</dbReference>
<dbReference type="GO" id="GO:0030976">
    <property type="term" value="F:thiamine pyrophosphate binding"/>
    <property type="evidence" value="ECO:0007669"/>
    <property type="project" value="InterPro"/>
</dbReference>
<keyword evidence="7" id="KW-0670">Pyruvate</keyword>
<dbReference type="GO" id="GO:0047112">
    <property type="term" value="F:pyruvate oxidase activity"/>
    <property type="evidence" value="ECO:0007669"/>
    <property type="project" value="UniProtKB-EC"/>
</dbReference>
<evidence type="ECO:0000256" key="3">
    <source>
        <dbReference type="RuleBase" id="RU362132"/>
    </source>
</evidence>
<dbReference type="InterPro" id="IPR047211">
    <property type="entry name" value="POXB-like"/>
</dbReference>
<keyword evidence="7" id="KW-0560">Oxidoreductase</keyword>
<evidence type="ECO:0000259" key="4">
    <source>
        <dbReference type="Pfam" id="PF00205"/>
    </source>
</evidence>
<dbReference type="GO" id="GO:0000287">
    <property type="term" value="F:magnesium ion binding"/>
    <property type="evidence" value="ECO:0007669"/>
    <property type="project" value="InterPro"/>
</dbReference>
<accession>A0A0M0G1T6</accession>
<dbReference type="PANTHER" id="PTHR42981:SF2">
    <property type="entry name" value="PYRUVATE DEHYDROGENASE [UBIQUINONE]"/>
    <property type="match status" value="1"/>
</dbReference>
<feature type="domain" description="Thiamine pyrophosphate enzyme central" evidence="4">
    <location>
        <begin position="196"/>
        <end position="320"/>
    </location>
</feature>
<feature type="domain" description="Thiamine pyrophosphate enzyme N-terminal TPP-binding" evidence="6">
    <location>
        <begin position="5"/>
        <end position="118"/>
    </location>
</feature>
<dbReference type="Pfam" id="PF02775">
    <property type="entry name" value="TPP_enzyme_C"/>
    <property type="match status" value="1"/>
</dbReference>
<dbReference type="OrthoDB" id="4494979at2"/>
<dbReference type="InterPro" id="IPR000399">
    <property type="entry name" value="TPP-bd_CS"/>
</dbReference>
<dbReference type="EC" id="1.2.3.3" evidence="7"/>
<dbReference type="Pfam" id="PF02776">
    <property type="entry name" value="TPP_enzyme_N"/>
    <property type="match status" value="1"/>
</dbReference>
<name>A0A0M0G1T6_9BACI</name>
<dbReference type="Gene3D" id="3.40.50.1220">
    <property type="entry name" value="TPP-binding domain"/>
    <property type="match status" value="1"/>
</dbReference>
<dbReference type="InterPro" id="IPR029061">
    <property type="entry name" value="THDP-binding"/>
</dbReference>
<dbReference type="SUPFAM" id="SSF52518">
    <property type="entry name" value="Thiamin diphosphate-binding fold (THDP-binding)"/>
    <property type="match status" value="2"/>
</dbReference>
<dbReference type="SUPFAM" id="SSF52467">
    <property type="entry name" value="DHS-like NAD/FAD-binding domain"/>
    <property type="match status" value="1"/>
</dbReference>
<dbReference type="InterPro" id="IPR011766">
    <property type="entry name" value="TPP_enzyme_TPP-bd"/>
</dbReference>
<keyword evidence="8" id="KW-1185">Reference proteome</keyword>
<evidence type="ECO:0000313" key="8">
    <source>
        <dbReference type="Proteomes" id="UP000037405"/>
    </source>
</evidence>
<evidence type="ECO:0000313" key="7">
    <source>
        <dbReference type="EMBL" id="KON83785.1"/>
    </source>
</evidence>
<evidence type="ECO:0000256" key="1">
    <source>
        <dbReference type="ARBA" id="ARBA00007812"/>
    </source>
</evidence>
<dbReference type="NCBIfam" id="NF006377">
    <property type="entry name" value="PRK08611.1"/>
    <property type="match status" value="1"/>
</dbReference>
<feature type="domain" description="Thiamine pyrophosphate enzyme TPP-binding" evidence="5">
    <location>
        <begin position="381"/>
        <end position="526"/>
    </location>
</feature>
<dbReference type="AlphaFoldDB" id="A0A0M0G1T6"/>
<dbReference type="InterPro" id="IPR029035">
    <property type="entry name" value="DHS-like_NAD/FAD-binding_dom"/>
</dbReference>
<dbReference type="InterPro" id="IPR047212">
    <property type="entry name" value="TPP_POXB-like"/>
</dbReference>
<proteinExistence type="inferred from homology"/>
<evidence type="ECO:0000259" key="6">
    <source>
        <dbReference type="Pfam" id="PF02776"/>
    </source>
</evidence>
<dbReference type="PANTHER" id="PTHR42981">
    <property type="entry name" value="PYRUVATE DEHYDROGENASE [UBIQUINONE]"/>
    <property type="match status" value="1"/>
</dbReference>
<evidence type="ECO:0000256" key="2">
    <source>
        <dbReference type="ARBA" id="ARBA00023052"/>
    </source>
</evidence>
<organism evidence="7 8">
    <name type="scientific">Rossellomorea marisflavi</name>
    <dbReference type="NCBI Taxonomy" id="189381"/>
    <lineage>
        <taxon>Bacteria</taxon>
        <taxon>Bacillati</taxon>
        <taxon>Bacillota</taxon>
        <taxon>Bacilli</taxon>
        <taxon>Bacillales</taxon>
        <taxon>Bacillaceae</taxon>
        <taxon>Rossellomorea</taxon>
    </lineage>
</organism>
<dbReference type="STRING" id="189381.GCA_900166615_02181"/>
<dbReference type="FunFam" id="3.40.50.970:FF:000007">
    <property type="entry name" value="Acetolactate synthase"/>
    <property type="match status" value="1"/>
</dbReference>
<reference evidence="8" key="1">
    <citation type="submission" date="2015-07" db="EMBL/GenBank/DDBJ databases">
        <title>Fjat-14235 jcm11544.</title>
        <authorList>
            <person name="Liu B."/>
            <person name="Wang J."/>
            <person name="Zhu Y."/>
            <person name="Liu G."/>
            <person name="Chen Q."/>
            <person name="Chen Z."/>
            <person name="Lan J."/>
            <person name="Che J."/>
            <person name="Ge C."/>
            <person name="Shi H."/>
            <person name="Pan Z."/>
            <person name="Liu X."/>
        </authorList>
    </citation>
    <scope>NUCLEOTIDE SEQUENCE [LARGE SCALE GENOMIC DNA]</scope>
    <source>
        <strain evidence="8">JCM 11544</strain>
    </source>
</reference>